<evidence type="ECO:0000313" key="7">
    <source>
        <dbReference type="EMBL" id="VAV98716.1"/>
    </source>
</evidence>
<evidence type="ECO:0000256" key="3">
    <source>
        <dbReference type="ARBA" id="ARBA00022989"/>
    </source>
</evidence>
<dbReference type="EC" id="1.6.5.3" evidence="7"/>
<dbReference type="GO" id="GO:0016020">
    <property type="term" value="C:membrane"/>
    <property type="evidence" value="ECO:0007669"/>
    <property type="project" value="UniProtKB-SubCell"/>
</dbReference>
<feature type="transmembrane region" description="Helical" evidence="5">
    <location>
        <begin position="371"/>
        <end position="395"/>
    </location>
</feature>
<keyword evidence="3 5" id="KW-1133">Transmembrane helix</keyword>
<dbReference type="NCBIfam" id="NF004440">
    <property type="entry name" value="PRK05777.1-3"/>
    <property type="match status" value="1"/>
</dbReference>
<evidence type="ECO:0000256" key="4">
    <source>
        <dbReference type="ARBA" id="ARBA00023136"/>
    </source>
</evidence>
<feature type="transmembrane region" description="Helical" evidence="5">
    <location>
        <begin position="206"/>
        <end position="231"/>
    </location>
</feature>
<organism evidence="7">
    <name type="scientific">hydrothermal vent metagenome</name>
    <dbReference type="NCBI Taxonomy" id="652676"/>
    <lineage>
        <taxon>unclassified sequences</taxon>
        <taxon>metagenomes</taxon>
        <taxon>ecological metagenomes</taxon>
    </lineage>
</organism>
<dbReference type="InterPro" id="IPR010096">
    <property type="entry name" value="NADH-Q_OxRdtase_suN/2"/>
</dbReference>
<feature type="transmembrane region" description="Helical" evidence="5">
    <location>
        <begin position="273"/>
        <end position="295"/>
    </location>
</feature>
<keyword evidence="7" id="KW-0830">Ubiquinone</keyword>
<dbReference type="HAMAP" id="MF_00445">
    <property type="entry name" value="NDH1_NuoN_1"/>
    <property type="match status" value="1"/>
</dbReference>
<keyword evidence="4 5" id="KW-0472">Membrane</keyword>
<protein>
    <submittedName>
        <fullName evidence="7">NADH-ubiquinone oxidoreductase chain N</fullName>
        <ecNumber evidence="7">1.6.5.3</ecNumber>
    </submittedName>
</protein>
<feature type="domain" description="NADH:quinone oxidoreductase/Mrp antiporter transmembrane" evidence="6">
    <location>
        <begin position="125"/>
        <end position="407"/>
    </location>
</feature>
<dbReference type="GO" id="GO:0042773">
    <property type="term" value="P:ATP synthesis coupled electron transport"/>
    <property type="evidence" value="ECO:0007669"/>
    <property type="project" value="InterPro"/>
</dbReference>
<gene>
    <name evidence="7" type="ORF">MNBD_ALPHA02-2218</name>
</gene>
<dbReference type="PANTHER" id="PTHR22773">
    <property type="entry name" value="NADH DEHYDROGENASE"/>
    <property type="match status" value="1"/>
</dbReference>
<evidence type="ECO:0000256" key="5">
    <source>
        <dbReference type="SAM" id="Phobius"/>
    </source>
</evidence>
<evidence type="ECO:0000256" key="2">
    <source>
        <dbReference type="ARBA" id="ARBA00022692"/>
    </source>
</evidence>
<evidence type="ECO:0000259" key="6">
    <source>
        <dbReference type="Pfam" id="PF00361"/>
    </source>
</evidence>
<dbReference type="GO" id="GO:0008137">
    <property type="term" value="F:NADH dehydrogenase (ubiquinone) activity"/>
    <property type="evidence" value="ECO:0007669"/>
    <property type="project" value="InterPro"/>
</dbReference>
<feature type="transmembrane region" description="Helical" evidence="5">
    <location>
        <begin position="106"/>
        <end position="125"/>
    </location>
</feature>
<dbReference type="AlphaFoldDB" id="A0A3B0SCV2"/>
<feature type="transmembrane region" description="Helical" evidence="5">
    <location>
        <begin position="78"/>
        <end position="94"/>
    </location>
</feature>
<dbReference type="GO" id="GO:0016491">
    <property type="term" value="F:oxidoreductase activity"/>
    <property type="evidence" value="ECO:0007669"/>
    <property type="project" value="UniProtKB-KW"/>
</dbReference>
<name>A0A3B0SCV2_9ZZZZ</name>
<dbReference type="NCBIfam" id="TIGR01770">
    <property type="entry name" value="NDH_I_N"/>
    <property type="match status" value="1"/>
</dbReference>
<feature type="transmembrane region" description="Helical" evidence="5">
    <location>
        <begin position="243"/>
        <end position="267"/>
    </location>
</feature>
<dbReference type="EMBL" id="UOED01000131">
    <property type="protein sequence ID" value="VAV98716.1"/>
    <property type="molecule type" value="Genomic_DNA"/>
</dbReference>
<feature type="transmembrane region" description="Helical" evidence="5">
    <location>
        <begin position="460"/>
        <end position="479"/>
    </location>
</feature>
<feature type="transmembrane region" description="Helical" evidence="5">
    <location>
        <begin position="329"/>
        <end position="350"/>
    </location>
</feature>
<feature type="transmembrane region" description="Helical" evidence="5">
    <location>
        <begin position="160"/>
        <end position="186"/>
    </location>
</feature>
<dbReference type="PRINTS" id="PR01434">
    <property type="entry name" value="NADHDHGNASE5"/>
</dbReference>
<feature type="transmembrane region" description="Helical" evidence="5">
    <location>
        <begin position="415"/>
        <end position="439"/>
    </location>
</feature>
<accession>A0A3B0SCV2</accession>
<evidence type="ECO:0000256" key="1">
    <source>
        <dbReference type="ARBA" id="ARBA00004141"/>
    </source>
</evidence>
<sequence length="496" mass="53166">MIETMLPDLAPAYGEILMALGAMALLMLGVFRGNRSTGFVSLMAAALMIVTLFFTVTWQEGAVYTFGDMFVVDRFTSFMKMLVLIASALAVLMSMQYFRDEQEERFEYPILILLATLGMMVMVSANDLMSLYMGLELQSLSLYVLASIRRDSELATEAGLKYFVLGALSSGILLFGSSLIYGFVGTTNFTVIGANLAHAGAHGPDIGVIIGMVLVLAGLAFKISAVPFHMWTPDVYQGAPTPVTAFFAVAPKVAALALLVRVLYVPFGELAHSWTQVIVFMSLASMVLGAVAAVVQTNIKRMMAYSSIGHVGFALVGLAAGSQEGVRGLVIYMTIYLVMNVGAFACILSMRRKDGMVEEINDLSGLAQTRPGMAAALAIFMLSLAGIPPLAGFWGKWFVFKAVIATAVADPMATNYGLITLAVIGVIASVVGAYYYLNVVKVMFFDKPEEEFMAPKTRKLGAIMGIGAALLILFSLPQVNSPVLDYARMAAAALIS</sequence>
<proteinExistence type="inferred from homology"/>
<comment type="subcellular location">
    <subcellularLocation>
        <location evidence="1">Membrane</location>
        <topology evidence="1">Multi-pass membrane protein</topology>
    </subcellularLocation>
</comment>
<keyword evidence="2 5" id="KW-0812">Transmembrane</keyword>
<reference evidence="7" key="1">
    <citation type="submission" date="2018-06" db="EMBL/GenBank/DDBJ databases">
        <authorList>
            <person name="Zhirakovskaya E."/>
        </authorList>
    </citation>
    <scope>NUCLEOTIDE SEQUENCE</scope>
</reference>
<feature type="transmembrane region" description="Helical" evidence="5">
    <location>
        <begin position="38"/>
        <end position="58"/>
    </location>
</feature>
<feature type="transmembrane region" description="Helical" evidence="5">
    <location>
        <begin position="12"/>
        <end position="31"/>
    </location>
</feature>
<keyword evidence="7" id="KW-0560">Oxidoreductase</keyword>
<dbReference type="Pfam" id="PF00361">
    <property type="entry name" value="Proton_antipo_M"/>
    <property type="match status" value="1"/>
</dbReference>
<dbReference type="InterPro" id="IPR001750">
    <property type="entry name" value="ND/Mrp_TM"/>
</dbReference>